<sequence>MKLFDEQLMAMSVYYRREIAEMTEGNERLKKRIESLNEENERLITMVGRTKENMLEVGSASTSYSDQNPRIDAPVPVPMGEEQKEKKNKQISSISEGGNNAFHISNFRFFMFDLILLLINRQFQSLVFISQGTNGGSHFHDLVHSHPLCVRTFCGGWVTDFTRLKEVGCVSDTWELCPN</sequence>
<evidence type="ECO:0000256" key="1">
    <source>
        <dbReference type="SAM" id="Coils"/>
    </source>
</evidence>
<dbReference type="AlphaFoldDB" id="A0A5N6P536"/>
<dbReference type="EMBL" id="SZYD01000007">
    <property type="protein sequence ID" value="KAD5803456.1"/>
    <property type="molecule type" value="Genomic_DNA"/>
</dbReference>
<dbReference type="Proteomes" id="UP000326396">
    <property type="component" value="Linkage Group LG15"/>
</dbReference>
<comment type="caution">
    <text evidence="2">The sequence shown here is derived from an EMBL/GenBank/DDBJ whole genome shotgun (WGS) entry which is preliminary data.</text>
</comment>
<evidence type="ECO:0000313" key="2">
    <source>
        <dbReference type="EMBL" id="KAD5803456.1"/>
    </source>
</evidence>
<name>A0A5N6P536_9ASTR</name>
<organism evidence="2 3">
    <name type="scientific">Mikania micrantha</name>
    <name type="common">bitter vine</name>
    <dbReference type="NCBI Taxonomy" id="192012"/>
    <lineage>
        <taxon>Eukaryota</taxon>
        <taxon>Viridiplantae</taxon>
        <taxon>Streptophyta</taxon>
        <taxon>Embryophyta</taxon>
        <taxon>Tracheophyta</taxon>
        <taxon>Spermatophyta</taxon>
        <taxon>Magnoliopsida</taxon>
        <taxon>eudicotyledons</taxon>
        <taxon>Gunneridae</taxon>
        <taxon>Pentapetalae</taxon>
        <taxon>asterids</taxon>
        <taxon>campanulids</taxon>
        <taxon>Asterales</taxon>
        <taxon>Asteraceae</taxon>
        <taxon>Asteroideae</taxon>
        <taxon>Heliantheae alliance</taxon>
        <taxon>Eupatorieae</taxon>
        <taxon>Mikania</taxon>
    </lineage>
</organism>
<keyword evidence="1" id="KW-0175">Coiled coil</keyword>
<keyword evidence="3" id="KW-1185">Reference proteome</keyword>
<reference evidence="2 3" key="1">
    <citation type="submission" date="2019-05" db="EMBL/GenBank/DDBJ databases">
        <title>Mikania micrantha, genome provides insights into the molecular mechanism of rapid growth.</title>
        <authorList>
            <person name="Liu B."/>
        </authorList>
    </citation>
    <scope>NUCLEOTIDE SEQUENCE [LARGE SCALE GENOMIC DNA]</scope>
    <source>
        <strain evidence="2">NLD-2019</strain>
        <tissue evidence="2">Leaf</tissue>
    </source>
</reference>
<evidence type="ECO:0000313" key="3">
    <source>
        <dbReference type="Proteomes" id="UP000326396"/>
    </source>
</evidence>
<proteinExistence type="predicted"/>
<feature type="coiled-coil region" evidence="1">
    <location>
        <begin position="19"/>
        <end position="53"/>
    </location>
</feature>
<gene>
    <name evidence="2" type="ORF">E3N88_14816</name>
</gene>
<accession>A0A5N6P536</accession>
<protein>
    <submittedName>
        <fullName evidence="2">Uncharacterized protein</fullName>
    </submittedName>
</protein>